<reference evidence="1 2" key="1">
    <citation type="submission" date="2014-03" db="EMBL/GenBank/DDBJ databases">
        <title>Complete genome sequence of a deeply braunched marine Bacteroidia bacterium Draconibacterium orientale type strain FH5T.</title>
        <authorList>
            <person name="Li X."/>
            <person name="Wang X."/>
            <person name="Xie Z."/>
            <person name="Du Z."/>
            <person name="Chen G."/>
        </authorList>
    </citation>
    <scope>NUCLEOTIDE SEQUENCE [LARGE SCALE GENOMIC DNA]</scope>
    <source>
        <strain evidence="1 2">FH5</strain>
    </source>
</reference>
<dbReference type="EMBL" id="CP007451">
    <property type="protein sequence ID" value="AHW62260.1"/>
    <property type="molecule type" value="Genomic_DNA"/>
</dbReference>
<name>A0ABM5QEV6_9BACT</name>
<dbReference type="Proteomes" id="UP000023772">
    <property type="component" value="Chromosome"/>
</dbReference>
<evidence type="ECO:0000313" key="1">
    <source>
        <dbReference type="EMBL" id="AHW62260.1"/>
    </source>
</evidence>
<protein>
    <submittedName>
        <fullName evidence="1">Uncharacterized protein</fullName>
    </submittedName>
</protein>
<accession>A0ABM5QEV6</accession>
<proteinExistence type="predicted"/>
<sequence>MFKINTLLKTECKENTFLENNQVVILIFAKTINNTVLILRKKRVFYSIACKYMLIFDSMKRILTQY</sequence>
<gene>
    <name evidence="1" type="ORF">FH5T_18500</name>
</gene>
<keyword evidence="2" id="KW-1185">Reference proteome</keyword>
<organism evidence="1 2">
    <name type="scientific">Draconibacterium orientale</name>
    <dbReference type="NCBI Taxonomy" id="1168034"/>
    <lineage>
        <taxon>Bacteria</taxon>
        <taxon>Pseudomonadati</taxon>
        <taxon>Bacteroidota</taxon>
        <taxon>Bacteroidia</taxon>
        <taxon>Marinilabiliales</taxon>
        <taxon>Prolixibacteraceae</taxon>
        <taxon>Draconibacterium</taxon>
    </lineage>
</organism>
<evidence type="ECO:0000313" key="2">
    <source>
        <dbReference type="Proteomes" id="UP000023772"/>
    </source>
</evidence>